<evidence type="ECO:0000313" key="1">
    <source>
        <dbReference type="EMBL" id="VDS03895.1"/>
    </source>
</evidence>
<evidence type="ECO:0000313" key="2">
    <source>
        <dbReference type="Proteomes" id="UP000268844"/>
    </source>
</evidence>
<dbReference type="RefSeq" id="WP_126149490.1">
    <property type="nucleotide sequence ID" value="NZ_JBHTMH010000001.1"/>
</dbReference>
<evidence type="ECO:0008006" key="3">
    <source>
        <dbReference type="Google" id="ProtNLM"/>
    </source>
</evidence>
<protein>
    <recommendedName>
        <fullName evidence="3">HEPN domain-containing protein</fullName>
    </recommendedName>
</protein>
<reference evidence="1 2" key="1">
    <citation type="submission" date="2018-12" db="EMBL/GenBank/DDBJ databases">
        <authorList>
            <person name="Criscuolo A."/>
        </authorList>
    </citation>
    <scope>NUCLEOTIDE SEQUENCE [LARGE SCALE GENOMIC DNA]</scope>
    <source>
        <strain evidence="1">ACIP1116281</strain>
    </source>
</reference>
<keyword evidence="2" id="KW-1185">Reference proteome</keyword>
<sequence>MATSAHKLMTTIAVRYLDAARVLNKNSPAPNALWEPLNHLFSMSLELALKAYLERVGVTEKELRKQNVRHSLYGLLLMAVEQGLRTTYEVADVVLEMDEAHASHAYRYVPRPADGEVATVYSAHPAVAFAAIQRLLDQCAQDPAELRAKTNFPEDWLPASLPVHPVTPGQLDVWRRDKLSLREFAASSQKREHGVN</sequence>
<dbReference type="Proteomes" id="UP000268844">
    <property type="component" value="Unassembled WGS sequence"/>
</dbReference>
<gene>
    <name evidence="1" type="ORF">DEVEQU_01024</name>
</gene>
<accession>A0A447I8Y7</accession>
<proteinExistence type="predicted"/>
<name>A0A447I8Y7_9HYPH</name>
<dbReference type="AlphaFoldDB" id="A0A447I8Y7"/>
<organism evidence="1 2">
    <name type="scientific">Devosia equisanguinis</name>
    <dbReference type="NCBI Taxonomy" id="2490941"/>
    <lineage>
        <taxon>Bacteria</taxon>
        <taxon>Pseudomonadati</taxon>
        <taxon>Pseudomonadota</taxon>
        <taxon>Alphaproteobacteria</taxon>
        <taxon>Hyphomicrobiales</taxon>
        <taxon>Devosiaceae</taxon>
        <taxon>Devosia</taxon>
    </lineage>
</organism>
<dbReference type="EMBL" id="UZWD01000017">
    <property type="protein sequence ID" value="VDS03895.1"/>
    <property type="molecule type" value="Genomic_DNA"/>
</dbReference>